<evidence type="ECO:0000256" key="9">
    <source>
        <dbReference type="ARBA" id="ARBA00022777"/>
    </source>
</evidence>
<evidence type="ECO:0000256" key="16">
    <source>
        <dbReference type="ARBA" id="ARBA00023221"/>
    </source>
</evidence>
<evidence type="ECO:0000256" key="7">
    <source>
        <dbReference type="ARBA" id="ARBA00022679"/>
    </source>
</evidence>
<evidence type="ECO:0000256" key="6">
    <source>
        <dbReference type="ARBA" id="ARBA00022548"/>
    </source>
</evidence>
<dbReference type="PANTHER" id="PTHR13101">
    <property type="entry name" value="PHOSPHOMEVALONATE KINASE"/>
    <property type="match status" value="1"/>
</dbReference>
<keyword evidence="15" id="KW-1207">Sterol metabolism</keyword>
<keyword evidence="12" id="KW-0752">Steroid biosynthesis</keyword>
<accession>A0A8X6FGV9</accession>
<evidence type="ECO:0000313" key="19">
    <source>
        <dbReference type="Proteomes" id="UP000887116"/>
    </source>
</evidence>
<proteinExistence type="predicted"/>
<evidence type="ECO:0000256" key="14">
    <source>
        <dbReference type="ARBA" id="ARBA00023098"/>
    </source>
</evidence>
<comment type="caution">
    <text evidence="18">The sequence shown here is derived from an EMBL/GenBank/DDBJ whole genome shotgun (WGS) entry which is preliminary data.</text>
</comment>
<dbReference type="PANTHER" id="PTHR13101:SF1">
    <property type="entry name" value="PHOSPHOMEVALONATE KINASE"/>
    <property type="match status" value="1"/>
</dbReference>
<keyword evidence="19" id="KW-1185">Reference proteome</keyword>
<evidence type="ECO:0000256" key="3">
    <source>
        <dbReference type="ARBA" id="ARBA00012958"/>
    </source>
</evidence>
<keyword evidence="4" id="KW-0963">Cytoplasm</keyword>
<comment type="pathway">
    <text evidence="2">Isoprenoid biosynthesis; isopentenyl diphosphate biosynthesis via mevalonate pathway; isopentenyl diphosphate from (R)-mevalonate: step 2/3.</text>
</comment>
<evidence type="ECO:0000256" key="5">
    <source>
        <dbReference type="ARBA" id="ARBA00022516"/>
    </source>
</evidence>
<dbReference type="GO" id="GO:0005524">
    <property type="term" value="F:ATP binding"/>
    <property type="evidence" value="ECO:0007669"/>
    <property type="project" value="UniProtKB-KW"/>
</dbReference>
<keyword evidence="16" id="KW-0753">Steroid metabolism</keyword>
<dbReference type="OrthoDB" id="2401875at2759"/>
<evidence type="ECO:0000256" key="11">
    <source>
        <dbReference type="ARBA" id="ARBA00022840"/>
    </source>
</evidence>
<evidence type="ECO:0000256" key="10">
    <source>
        <dbReference type="ARBA" id="ARBA00022778"/>
    </source>
</evidence>
<dbReference type="GO" id="GO:0006695">
    <property type="term" value="P:cholesterol biosynthetic process"/>
    <property type="evidence" value="ECO:0007669"/>
    <property type="project" value="UniProtKB-KW"/>
</dbReference>
<keyword evidence="13" id="KW-0756">Sterol biosynthesis</keyword>
<dbReference type="GO" id="GO:0019287">
    <property type="term" value="P:isopentenyl diphosphate biosynthetic process, mevalonate pathway"/>
    <property type="evidence" value="ECO:0007669"/>
    <property type="project" value="TreeGrafter"/>
</dbReference>
<evidence type="ECO:0000256" key="4">
    <source>
        <dbReference type="ARBA" id="ARBA00022490"/>
    </source>
</evidence>
<reference evidence="18" key="1">
    <citation type="submission" date="2020-07" db="EMBL/GenBank/DDBJ databases">
        <title>Multicomponent nature underlies the extraordinary mechanical properties of spider dragline silk.</title>
        <authorList>
            <person name="Kono N."/>
            <person name="Nakamura H."/>
            <person name="Mori M."/>
            <person name="Yoshida Y."/>
            <person name="Ohtoshi R."/>
            <person name="Malay A.D."/>
            <person name="Moran D.A.P."/>
            <person name="Tomita M."/>
            <person name="Numata K."/>
            <person name="Arakawa K."/>
        </authorList>
    </citation>
    <scope>NUCLEOTIDE SEQUENCE</scope>
</reference>
<dbReference type="EMBL" id="BMAO01012033">
    <property type="protein sequence ID" value="GFQ78509.1"/>
    <property type="molecule type" value="Genomic_DNA"/>
</dbReference>
<dbReference type="GO" id="GO:0005829">
    <property type="term" value="C:cytosol"/>
    <property type="evidence" value="ECO:0007669"/>
    <property type="project" value="UniProtKB-SubCell"/>
</dbReference>
<keyword evidence="7" id="KW-0808">Transferase</keyword>
<dbReference type="Pfam" id="PF04275">
    <property type="entry name" value="P-mevalo_kinase"/>
    <property type="match status" value="1"/>
</dbReference>
<keyword evidence="8" id="KW-0547">Nucleotide-binding</keyword>
<keyword evidence="14" id="KW-0443">Lipid metabolism</keyword>
<keyword evidence="5" id="KW-0444">Lipid biosynthesis</keyword>
<gene>
    <name evidence="18" type="primary">Pmvk</name>
    <name evidence="18" type="ORF">TNCT_640991</name>
</gene>
<sequence length="249" mass="29637">MFFENSDCDKPSAIIILSGKRKCGKDYIADLLFKRFGEKEAVIIRLSGPLKQQYALENNLNYEKLLDASQYKEDFRKKMIAWGEAIRNRDPGYFCRHSIQQSQATFKKVWIISDARRKTDIEFFLSKYPNKIYTVRISASDTVRKKRGWNYTEGIDDCFCNLWIQNNFENSSTKLNLHHEVHLLLNDLQIRNYKLASGVLWLSFRWKFQHNRFKNGFSNCIEIMQLWLTVFELAFLISKFQNKLTWQQI</sequence>
<evidence type="ECO:0000256" key="8">
    <source>
        <dbReference type="ARBA" id="ARBA00022741"/>
    </source>
</evidence>
<name>A0A8X6FGV9_TRICU</name>
<dbReference type="InterPro" id="IPR005919">
    <property type="entry name" value="Pmev_kin_anim"/>
</dbReference>
<dbReference type="Gene3D" id="3.40.50.300">
    <property type="entry name" value="P-loop containing nucleotide triphosphate hydrolases"/>
    <property type="match status" value="1"/>
</dbReference>
<evidence type="ECO:0000256" key="12">
    <source>
        <dbReference type="ARBA" id="ARBA00022955"/>
    </source>
</evidence>
<dbReference type="Proteomes" id="UP000887116">
    <property type="component" value="Unassembled WGS sequence"/>
</dbReference>
<protein>
    <recommendedName>
        <fullName evidence="17">Phosphomevalonate kinase</fullName>
        <ecNumber evidence="3">2.7.4.2</ecNumber>
    </recommendedName>
</protein>
<organism evidence="18 19">
    <name type="scientific">Trichonephila clavata</name>
    <name type="common">Joro spider</name>
    <name type="synonym">Nephila clavata</name>
    <dbReference type="NCBI Taxonomy" id="2740835"/>
    <lineage>
        <taxon>Eukaryota</taxon>
        <taxon>Metazoa</taxon>
        <taxon>Ecdysozoa</taxon>
        <taxon>Arthropoda</taxon>
        <taxon>Chelicerata</taxon>
        <taxon>Arachnida</taxon>
        <taxon>Araneae</taxon>
        <taxon>Araneomorphae</taxon>
        <taxon>Entelegynae</taxon>
        <taxon>Araneoidea</taxon>
        <taxon>Nephilidae</taxon>
        <taxon>Trichonephila</taxon>
    </lineage>
</organism>
<evidence type="ECO:0000256" key="15">
    <source>
        <dbReference type="ARBA" id="ARBA00023166"/>
    </source>
</evidence>
<evidence type="ECO:0000256" key="13">
    <source>
        <dbReference type="ARBA" id="ARBA00023011"/>
    </source>
</evidence>
<dbReference type="AlphaFoldDB" id="A0A8X6FGV9"/>
<evidence type="ECO:0000256" key="17">
    <source>
        <dbReference type="ARBA" id="ARBA00034549"/>
    </source>
</evidence>
<dbReference type="EC" id="2.7.4.2" evidence="3"/>
<evidence type="ECO:0000256" key="2">
    <source>
        <dbReference type="ARBA" id="ARBA00005017"/>
    </source>
</evidence>
<keyword evidence="9 18" id="KW-0418">Kinase</keyword>
<keyword evidence="11" id="KW-0067">ATP-binding</keyword>
<dbReference type="GO" id="GO:0004631">
    <property type="term" value="F:phosphomevalonate kinase activity"/>
    <property type="evidence" value="ECO:0007669"/>
    <property type="project" value="UniProtKB-EC"/>
</dbReference>
<keyword evidence="10" id="KW-0152">Cholesterol biosynthesis</keyword>
<keyword evidence="6" id="KW-0153">Cholesterol metabolism</keyword>
<dbReference type="InterPro" id="IPR027417">
    <property type="entry name" value="P-loop_NTPase"/>
</dbReference>
<comment type="subcellular location">
    <subcellularLocation>
        <location evidence="1">Cytoplasm</location>
        <location evidence="1">Cytosol</location>
    </subcellularLocation>
</comment>
<evidence type="ECO:0000313" key="18">
    <source>
        <dbReference type="EMBL" id="GFQ78509.1"/>
    </source>
</evidence>
<evidence type="ECO:0000256" key="1">
    <source>
        <dbReference type="ARBA" id="ARBA00004514"/>
    </source>
</evidence>